<organism evidence="1 2">
    <name type="scientific">Theobroma cacao</name>
    <name type="common">Cacao</name>
    <name type="synonym">Cocoa</name>
    <dbReference type="NCBI Taxonomy" id="3641"/>
    <lineage>
        <taxon>Eukaryota</taxon>
        <taxon>Viridiplantae</taxon>
        <taxon>Streptophyta</taxon>
        <taxon>Embryophyta</taxon>
        <taxon>Tracheophyta</taxon>
        <taxon>Spermatophyta</taxon>
        <taxon>Magnoliopsida</taxon>
        <taxon>eudicotyledons</taxon>
        <taxon>Gunneridae</taxon>
        <taxon>Pentapetalae</taxon>
        <taxon>rosids</taxon>
        <taxon>malvids</taxon>
        <taxon>Malvales</taxon>
        <taxon>Malvaceae</taxon>
        <taxon>Byttnerioideae</taxon>
        <taxon>Theobroma</taxon>
    </lineage>
</organism>
<accession>A0A061GC50</accession>
<gene>
    <name evidence="1" type="ORF">TCM_029069</name>
</gene>
<evidence type="ECO:0000313" key="1">
    <source>
        <dbReference type="EMBL" id="EOY27146.1"/>
    </source>
</evidence>
<reference evidence="1 2" key="1">
    <citation type="journal article" date="2013" name="Genome Biol.">
        <title>The genome sequence of the most widely cultivated cacao type and its use to identify candidate genes regulating pod color.</title>
        <authorList>
            <person name="Motamayor J.C."/>
            <person name="Mockaitis K."/>
            <person name="Schmutz J."/>
            <person name="Haiminen N."/>
            <person name="Iii D.L."/>
            <person name="Cornejo O."/>
            <person name="Findley S.D."/>
            <person name="Zheng P."/>
            <person name="Utro F."/>
            <person name="Royaert S."/>
            <person name="Saski C."/>
            <person name="Jenkins J."/>
            <person name="Podicheti R."/>
            <person name="Zhao M."/>
            <person name="Scheffler B.E."/>
            <person name="Stack J.C."/>
            <person name="Feltus F.A."/>
            <person name="Mustiga G.M."/>
            <person name="Amores F."/>
            <person name="Phillips W."/>
            <person name="Marelli J.P."/>
            <person name="May G.D."/>
            <person name="Shapiro H."/>
            <person name="Ma J."/>
            <person name="Bustamante C.D."/>
            <person name="Schnell R.J."/>
            <person name="Main D."/>
            <person name="Gilbert D."/>
            <person name="Parida L."/>
            <person name="Kuhn D.N."/>
        </authorList>
    </citation>
    <scope>NUCLEOTIDE SEQUENCE [LARGE SCALE GENOMIC DNA]</scope>
    <source>
        <strain evidence="2">cv. Matina 1-6</strain>
    </source>
</reference>
<protein>
    <submittedName>
        <fullName evidence="1">Uncharacterized protein</fullName>
    </submittedName>
</protein>
<dbReference type="Gramene" id="EOY27146">
    <property type="protein sequence ID" value="EOY27146"/>
    <property type="gene ID" value="TCM_029069"/>
</dbReference>
<sequence length="74" mass="8100">MLNVEVIAVKLSHGSKARNKAVLIAPLSKPFNSLVDSLGGRLCCRLIFYELTKNFPTMKGWGPGTLKSTSNNHQ</sequence>
<dbReference type="InParanoid" id="A0A061GC50"/>
<dbReference type="HOGENOM" id="CLU_2692790_0_0_1"/>
<keyword evidence="2" id="KW-1185">Reference proteome</keyword>
<dbReference type="Proteomes" id="UP000026915">
    <property type="component" value="Chromosome 6"/>
</dbReference>
<proteinExistence type="predicted"/>
<dbReference type="EMBL" id="CM001884">
    <property type="protein sequence ID" value="EOY27146.1"/>
    <property type="molecule type" value="Genomic_DNA"/>
</dbReference>
<dbReference type="AlphaFoldDB" id="A0A061GC50"/>
<name>A0A061GC50_THECC</name>
<evidence type="ECO:0000313" key="2">
    <source>
        <dbReference type="Proteomes" id="UP000026915"/>
    </source>
</evidence>